<dbReference type="PANTHER" id="PTHR47447">
    <property type="entry name" value="OS03G0856100 PROTEIN"/>
    <property type="match status" value="1"/>
</dbReference>
<dbReference type="NCBIfam" id="TIGR00756">
    <property type="entry name" value="PPR"/>
    <property type="match status" value="8"/>
</dbReference>
<feature type="repeat" description="PPR" evidence="3">
    <location>
        <begin position="471"/>
        <end position="505"/>
    </location>
</feature>
<feature type="repeat" description="PPR" evidence="3">
    <location>
        <begin position="367"/>
        <end position="401"/>
    </location>
</feature>
<evidence type="ECO:0000259" key="4">
    <source>
        <dbReference type="Pfam" id="PF17177"/>
    </source>
</evidence>
<evidence type="ECO:0000313" key="5">
    <source>
        <dbReference type="EMBL" id="KAK4395184.1"/>
    </source>
</evidence>
<dbReference type="EMBL" id="JACGWL010000009">
    <property type="protein sequence ID" value="KAK4395184.1"/>
    <property type="molecule type" value="Genomic_DNA"/>
</dbReference>
<dbReference type="Proteomes" id="UP001289374">
    <property type="component" value="Unassembled WGS sequence"/>
</dbReference>
<feature type="repeat" description="PPR" evidence="3">
    <location>
        <begin position="230"/>
        <end position="264"/>
    </location>
</feature>
<dbReference type="InterPro" id="IPR011990">
    <property type="entry name" value="TPR-like_helical_dom_sf"/>
</dbReference>
<proteinExistence type="inferred from homology"/>
<sequence>MGQHLRQLFRRGYATNYTGKVLTTTNKGRFSAIEVSVSAPTLISDVRGYPLPRRDLICKVTKILQSKSAASSPDPFLDLSEFLQTVTVTPTPSEVSEILKSLKSPTLALEFFHFCPSHIRNFRHDAFTYNRILLILSKSSLPDKIDQMKEIINLMEKLGTLGNISTINILIGAFDGVDGLEKCLDLVKKWDLRFTCYTYKCLLQAYLRADDLNRALQVYREMRRKGYKLDSFGYNMLLHSLAKDEKVDQVYQVFEDMKKKHCEPDEYTYTILIRMIGRLGQPNEALTLFHEMLSKGCNANSMTYNTVIEALAKSRMVDKTMVVFSKMVENNCRPNEFTYSLILNVLAAEGQLGRMDEVIEISSKYMNRDAYFAMLESLCKTGKVTEAIDMLSKTHEKGIMTDTFMYNTVFSALGKKQIAHLLDLYEKMKQDGPKPDIFTYNIMISSFGRSGRVDDAVRIFEELENSDCKPDVVSYNSLINCLGKNGDLDEAHMRFKEMQERGMNPDVVTYSTLIECFGKTDKVEMAYSLFEEMLAEGCCPNIVTYNILLDCLEKSGRTADAVDLYSKLKEQGLTPDSITYAI</sequence>
<evidence type="ECO:0000256" key="2">
    <source>
        <dbReference type="ARBA" id="ARBA00022737"/>
    </source>
</evidence>
<gene>
    <name evidence="5" type="ORF">Sango_1672700</name>
</gene>
<name>A0AAE1WKU4_9LAMI</name>
<reference evidence="5" key="1">
    <citation type="submission" date="2020-06" db="EMBL/GenBank/DDBJ databases">
        <authorList>
            <person name="Li T."/>
            <person name="Hu X."/>
            <person name="Zhang T."/>
            <person name="Song X."/>
            <person name="Zhang H."/>
            <person name="Dai N."/>
            <person name="Sheng W."/>
            <person name="Hou X."/>
            <person name="Wei L."/>
        </authorList>
    </citation>
    <scope>NUCLEOTIDE SEQUENCE</scope>
    <source>
        <strain evidence="5">K16</strain>
        <tissue evidence="5">Leaf</tissue>
    </source>
</reference>
<dbReference type="PROSITE" id="PS51375">
    <property type="entry name" value="PPR"/>
    <property type="match status" value="9"/>
</dbReference>
<reference evidence="5" key="2">
    <citation type="journal article" date="2024" name="Plant">
        <title>Genomic evolution and insights into agronomic trait innovations of Sesamum species.</title>
        <authorList>
            <person name="Miao H."/>
            <person name="Wang L."/>
            <person name="Qu L."/>
            <person name="Liu H."/>
            <person name="Sun Y."/>
            <person name="Le M."/>
            <person name="Wang Q."/>
            <person name="Wei S."/>
            <person name="Zheng Y."/>
            <person name="Lin W."/>
            <person name="Duan Y."/>
            <person name="Cao H."/>
            <person name="Xiong S."/>
            <person name="Wang X."/>
            <person name="Wei L."/>
            <person name="Li C."/>
            <person name="Ma Q."/>
            <person name="Ju M."/>
            <person name="Zhao R."/>
            <person name="Li G."/>
            <person name="Mu C."/>
            <person name="Tian Q."/>
            <person name="Mei H."/>
            <person name="Zhang T."/>
            <person name="Gao T."/>
            <person name="Zhang H."/>
        </authorList>
    </citation>
    <scope>NUCLEOTIDE SEQUENCE</scope>
    <source>
        <strain evidence="5">K16</strain>
    </source>
</reference>
<dbReference type="Pfam" id="PF13041">
    <property type="entry name" value="PPR_2"/>
    <property type="match status" value="2"/>
</dbReference>
<dbReference type="Pfam" id="PF12854">
    <property type="entry name" value="PPR_1"/>
    <property type="match status" value="1"/>
</dbReference>
<evidence type="ECO:0000256" key="3">
    <source>
        <dbReference type="PROSITE-ProRule" id="PRU00708"/>
    </source>
</evidence>
<dbReference type="Gene3D" id="1.25.40.10">
    <property type="entry name" value="Tetratricopeptide repeat domain"/>
    <property type="match status" value="4"/>
</dbReference>
<dbReference type="Pfam" id="PF01535">
    <property type="entry name" value="PPR"/>
    <property type="match status" value="1"/>
</dbReference>
<dbReference type="SUPFAM" id="SSF81901">
    <property type="entry name" value="HCP-like"/>
    <property type="match status" value="2"/>
</dbReference>
<feature type="domain" description="PROP1-like PPR" evidence="4">
    <location>
        <begin position="200"/>
        <end position="360"/>
    </location>
</feature>
<dbReference type="Pfam" id="PF17177">
    <property type="entry name" value="PPR_long"/>
    <property type="match status" value="1"/>
</dbReference>
<comment type="similarity">
    <text evidence="1">Belongs to the PPR family. P subfamily.</text>
</comment>
<dbReference type="FunFam" id="1.25.40.10:FF:000990">
    <property type="entry name" value="Pentatricopeptide repeat-containing protein, mitochondrial"/>
    <property type="match status" value="1"/>
</dbReference>
<feature type="repeat" description="PPR" evidence="3">
    <location>
        <begin position="541"/>
        <end position="575"/>
    </location>
</feature>
<evidence type="ECO:0000313" key="6">
    <source>
        <dbReference type="Proteomes" id="UP001289374"/>
    </source>
</evidence>
<keyword evidence="6" id="KW-1185">Reference proteome</keyword>
<keyword evidence="2" id="KW-0677">Repeat</keyword>
<comment type="caution">
    <text evidence="5">The sequence shown here is derived from an EMBL/GenBank/DDBJ whole genome shotgun (WGS) entry which is preliminary data.</text>
</comment>
<dbReference type="PANTHER" id="PTHR47447:SF28">
    <property type="entry name" value="PENTACOTRIPEPTIDE-REPEAT REGION OF PRORP DOMAIN-CONTAINING PROTEIN"/>
    <property type="match status" value="1"/>
</dbReference>
<accession>A0AAE1WKU4</accession>
<dbReference type="InterPro" id="IPR002885">
    <property type="entry name" value="PPR_rpt"/>
</dbReference>
<feature type="repeat" description="PPR" evidence="3">
    <location>
        <begin position="506"/>
        <end position="540"/>
    </location>
</feature>
<feature type="repeat" description="PPR" evidence="3">
    <location>
        <begin position="195"/>
        <end position="229"/>
    </location>
</feature>
<dbReference type="AlphaFoldDB" id="A0AAE1WKU4"/>
<dbReference type="InterPro" id="IPR033443">
    <property type="entry name" value="PROP1-like_PPR_dom"/>
</dbReference>
<protein>
    <submittedName>
        <fullName evidence="5">Pentatricopeptide repeat-containing protein, mitochondrial</fullName>
    </submittedName>
</protein>
<feature type="repeat" description="PPR" evidence="3">
    <location>
        <begin position="300"/>
        <end position="334"/>
    </location>
</feature>
<organism evidence="5 6">
    <name type="scientific">Sesamum angolense</name>
    <dbReference type="NCBI Taxonomy" id="2727404"/>
    <lineage>
        <taxon>Eukaryota</taxon>
        <taxon>Viridiplantae</taxon>
        <taxon>Streptophyta</taxon>
        <taxon>Embryophyta</taxon>
        <taxon>Tracheophyta</taxon>
        <taxon>Spermatophyta</taxon>
        <taxon>Magnoliopsida</taxon>
        <taxon>eudicotyledons</taxon>
        <taxon>Gunneridae</taxon>
        <taxon>Pentapetalae</taxon>
        <taxon>asterids</taxon>
        <taxon>lamiids</taxon>
        <taxon>Lamiales</taxon>
        <taxon>Pedaliaceae</taxon>
        <taxon>Sesamum</taxon>
    </lineage>
</organism>
<feature type="repeat" description="PPR" evidence="3">
    <location>
        <begin position="265"/>
        <end position="299"/>
    </location>
</feature>
<feature type="repeat" description="PPR" evidence="3">
    <location>
        <begin position="436"/>
        <end position="470"/>
    </location>
</feature>
<evidence type="ECO:0000256" key="1">
    <source>
        <dbReference type="ARBA" id="ARBA00007626"/>
    </source>
</evidence>